<name>A0A834L3X4_RHOSS</name>
<gene>
    <name evidence="2" type="ORF">RHSIM_RhsimUnG0223900</name>
</gene>
<keyword evidence="1" id="KW-0472">Membrane</keyword>
<organism evidence="2 3">
    <name type="scientific">Rhododendron simsii</name>
    <name type="common">Sims's rhododendron</name>
    <dbReference type="NCBI Taxonomy" id="118357"/>
    <lineage>
        <taxon>Eukaryota</taxon>
        <taxon>Viridiplantae</taxon>
        <taxon>Streptophyta</taxon>
        <taxon>Embryophyta</taxon>
        <taxon>Tracheophyta</taxon>
        <taxon>Spermatophyta</taxon>
        <taxon>Magnoliopsida</taxon>
        <taxon>eudicotyledons</taxon>
        <taxon>Gunneridae</taxon>
        <taxon>Pentapetalae</taxon>
        <taxon>asterids</taxon>
        <taxon>Ericales</taxon>
        <taxon>Ericaceae</taxon>
        <taxon>Ericoideae</taxon>
        <taxon>Rhodoreae</taxon>
        <taxon>Rhododendron</taxon>
    </lineage>
</organism>
<reference evidence="2" key="1">
    <citation type="submission" date="2019-11" db="EMBL/GenBank/DDBJ databases">
        <authorList>
            <person name="Liu Y."/>
            <person name="Hou J."/>
            <person name="Li T.-Q."/>
            <person name="Guan C.-H."/>
            <person name="Wu X."/>
            <person name="Wu H.-Z."/>
            <person name="Ling F."/>
            <person name="Zhang R."/>
            <person name="Shi X.-G."/>
            <person name="Ren J.-P."/>
            <person name="Chen E.-F."/>
            <person name="Sun J.-M."/>
        </authorList>
    </citation>
    <scope>NUCLEOTIDE SEQUENCE</scope>
    <source>
        <strain evidence="2">Adult_tree_wgs_1</strain>
        <tissue evidence="2">Leaves</tissue>
    </source>
</reference>
<feature type="transmembrane region" description="Helical" evidence="1">
    <location>
        <begin position="45"/>
        <end position="73"/>
    </location>
</feature>
<dbReference type="Proteomes" id="UP000626092">
    <property type="component" value="Unassembled WGS sequence"/>
</dbReference>
<dbReference type="EMBL" id="WJXA01000485">
    <property type="protein sequence ID" value="KAF7112490.1"/>
    <property type="molecule type" value="Genomic_DNA"/>
</dbReference>
<evidence type="ECO:0000313" key="3">
    <source>
        <dbReference type="Proteomes" id="UP000626092"/>
    </source>
</evidence>
<protein>
    <submittedName>
        <fullName evidence="2">Uncharacterized protein</fullName>
    </submittedName>
</protein>
<keyword evidence="3" id="KW-1185">Reference proteome</keyword>
<proteinExistence type="predicted"/>
<feature type="transmembrane region" description="Helical" evidence="1">
    <location>
        <begin position="85"/>
        <end position="103"/>
    </location>
</feature>
<sequence>MMSSDNNGDGDKDEGDEIRDRDHSILDYCFSDLPKLKPAGASDQVYKLTLGLLAAAAFDSILCLAYYLFSLVWLSALACGDLIDLHPSIIDILYHVISLFIFFC</sequence>
<evidence type="ECO:0000313" key="2">
    <source>
        <dbReference type="EMBL" id="KAF7112490.1"/>
    </source>
</evidence>
<comment type="caution">
    <text evidence="2">The sequence shown here is derived from an EMBL/GenBank/DDBJ whole genome shotgun (WGS) entry which is preliminary data.</text>
</comment>
<keyword evidence="1" id="KW-0812">Transmembrane</keyword>
<dbReference type="AlphaFoldDB" id="A0A834L3X4"/>
<evidence type="ECO:0000256" key="1">
    <source>
        <dbReference type="SAM" id="Phobius"/>
    </source>
</evidence>
<accession>A0A834L3X4</accession>
<keyword evidence="1" id="KW-1133">Transmembrane helix</keyword>